<comment type="caution">
    <text evidence="9">The sequence shown here is derived from an EMBL/GenBank/DDBJ whole genome shotgun (WGS) entry which is preliminary data.</text>
</comment>
<name>A0A3S1BRI5_ELYCH</name>
<comment type="similarity">
    <text evidence="2">Belongs to the TMEM8 family.</text>
</comment>
<evidence type="ECO:0000313" key="10">
    <source>
        <dbReference type="Proteomes" id="UP000271974"/>
    </source>
</evidence>
<sequence>MFHALFYFALTHLLWSSAGLLFFCKYASARDVWNMPWPVAPYHSYMDIVPMRFDSPAGLTSLNFSFSAMKTKDACPGRDIYIIFANARLPLVDISQNSLPEYFVEPSQPGVEVVVQPGQMAEVSLIRPPPGPWYIGGYLRGIDQDIRQKGLNQDKACRYLYMFLAKLAEPVKATRILPGDEISTTIDTDGSSFSFTVSPRTVNFEVQVMQCKPGPCNISLSYLSFISKEVVEDCSSEVNSTLPSCALHISSPPLNDLHIVKIKFMGDDTQNLQKREVVFKVLVQECLPLELGLTPLSCGLTAALDRVQSPFPQATMFSMVNTMSMSLMTDLMSAKVIAIPFTIKEPNDVGGTLKWEMHVLLFSNITASYQQVCGGLIYNKLPDTSLTGLDLCSEDIPGAVNLKYPVSLELGPEKRSIKRYVPYPQTGQWFIVLQTHCFADDSLTEIDCGDRVLVEMLLEIQRCVDTECSGNGRCDLTTRGSDFVTYSACVCDAEYRGYGCTDGRYAQSTTVQLAGAYLLTLSNLAFVPAIILSIRRGFFVEAFVYFYNMFFST</sequence>
<feature type="non-terminal residue" evidence="9">
    <location>
        <position position="553"/>
    </location>
</feature>
<dbReference type="InterPro" id="IPR021910">
    <property type="entry name" value="NGX6/PGAP6/MYMK"/>
</dbReference>
<evidence type="ECO:0000256" key="7">
    <source>
        <dbReference type="SAM" id="SignalP"/>
    </source>
</evidence>
<evidence type="ECO:0000256" key="3">
    <source>
        <dbReference type="ARBA" id="ARBA00022475"/>
    </source>
</evidence>
<keyword evidence="10" id="KW-1185">Reference proteome</keyword>
<feature type="chain" id="PRO_5018773631" description="EGF-like domain-containing protein" evidence="7">
    <location>
        <begin position="30"/>
        <end position="553"/>
    </location>
</feature>
<protein>
    <recommendedName>
        <fullName evidence="8">EGF-like domain-containing protein</fullName>
    </recommendedName>
</protein>
<accession>A0A3S1BRI5</accession>
<evidence type="ECO:0000256" key="1">
    <source>
        <dbReference type="ARBA" id="ARBA00004651"/>
    </source>
</evidence>
<keyword evidence="6" id="KW-0472">Membrane</keyword>
<evidence type="ECO:0000259" key="8">
    <source>
        <dbReference type="PROSITE" id="PS00022"/>
    </source>
</evidence>
<dbReference type="InterPro" id="IPR000742">
    <property type="entry name" value="EGF"/>
</dbReference>
<dbReference type="Proteomes" id="UP000271974">
    <property type="component" value="Unassembled WGS sequence"/>
</dbReference>
<keyword evidence="3" id="KW-1003">Cell membrane</keyword>
<evidence type="ECO:0000256" key="6">
    <source>
        <dbReference type="ARBA" id="ARBA00023136"/>
    </source>
</evidence>
<proteinExistence type="inferred from homology"/>
<evidence type="ECO:0000313" key="9">
    <source>
        <dbReference type="EMBL" id="RUS86949.1"/>
    </source>
</evidence>
<keyword evidence="5" id="KW-1133">Transmembrane helix</keyword>
<evidence type="ECO:0000256" key="4">
    <source>
        <dbReference type="ARBA" id="ARBA00022692"/>
    </source>
</evidence>
<evidence type="ECO:0000256" key="5">
    <source>
        <dbReference type="ARBA" id="ARBA00022989"/>
    </source>
</evidence>
<keyword evidence="7" id="KW-0732">Signal</keyword>
<keyword evidence="4" id="KW-0812">Transmembrane</keyword>
<dbReference type="AlphaFoldDB" id="A0A3S1BRI5"/>
<feature type="signal peptide" evidence="7">
    <location>
        <begin position="1"/>
        <end position="29"/>
    </location>
</feature>
<organism evidence="9 10">
    <name type="scientific">Elysia chlorotica</name>
    <name type="common">Eastern emerald elysia</name>
    <name type="synonym">Sea slug</name>
    <dbReference type="NCBI Taxonomy" id="188477"/>
    <lineage>
        <taxon>Eukaryota</taxon>
        <taxon>Metazoa</taxon>
        <taxon>Spiralia</taxon>
        <taxon>Lophotrochozoa</taxon>
        <taxon>Mollusca</taxon>
        <taxon>Gastropoda</taxon>
        <taxon>Heterobranchia</taxon>
        <taxon>Euthyneura</taxon>
        <taxon>Panpulmonata</taxon>
        <taxon>Sacoglossa</taxon>
        <taxon>Placobranchoidea</taxon>
        <taxon>Plakobranchidae</taxon>
        <taxon>Elysia</taxon>
    </lineage>
</organism>
<gene>
    <name evidence="9" type="ORF">EGW08_005274</name>
</gene>
<reference evidence="9 10" key="1">
    <citation type="submission" date="2019-01" db="EMBL/GenBank/DDBJ databases">
        <title>A draft genome assembly of the solar-powered sea slug Elysia chlorotica.</title>
        <authorList>
            <person name="Cai H."/>
            <person name="Li Q."/>
            <person name="Fang X."/>
            <person name="Li J."/>
            <person name="Curtis N.E."/>
            <person name="Altenburger A."/>
            <person name="Shibata T."/>
            <person name="Feng M."/>
            <person name="Maeda T."/>
            <person name="Schwartz J.A."/>
            <person name="Shigenobu S."/>
            <person name="Lundholm N."/>
            <person name="Nishiyama T."/>
            <person name="Yang H."/>
            <person name="Hasebe M."/>
            <person name="Li S."/>
            <person name="Pierce S.K."/>
            <person name="Wang J."/>
        </authorList>
    </citation>
    <scope>NUCLEOTIDE SEQUENCE [LARGE SCALE GENOMIC DNA]</scope>
    <source>
        <strain evidence="9">EC2010</strain>
        <tissue evidence="9">Whole organism of an adult</tissue>
    </source>
</reference>
<dbReference type="PANTHER" id="PTHR14319">
    <property type="entry name" value="FIVE-SPAN TRANSMEMBRANE PROTEIN M83"/>
    <property type="match status" value="1"/>
</dbReference>
<feature type="domain" description="EGF-like" evidence="8">
    <location>
        <begin position="489"/>
        <end position="500"/>
    </location>
</feature>
<evidence type="ECO:0000256" key="2">
    <source>
        <dbReference type="ARBA" id="ARBA00005542"/>
    </source>
</evidence>
<dbReference type="PROSITE" id="PS00022">
    <property type="entry name" value="EGF_1"/>
    <property type="match status" value="1"/>
</dbReference>
<dbReference type="EMBL" id="RQTK01000123">
    <property type="protein sequence ID" value="RUS86949.1"/>
    <property type="molecule type" value="Genomic_DNA"/>
</dbReference>
<comment type="subcellular location">
    <subcellularLocation>
        <location evidence="1">Cell membrane</location>
        <topology evidence="1">Multi-pass membrane protein</topology>
    </subcellularLocation>
</comment>
<dbReference type="Pfam" id="PF12036">
    <property type="entry name" value="DUF3522"/>
    <property type="match status" value="1"/>
</dbReference>
<dbReference type="STRING" id="188477.A0A3S1BRI5"/>
<dbReference type="GO" id="GO:0005886">
    <property type="term" value="C:plasma membrane"/>
    <property type="evidence" value="ECO:0007669"/>
    <property type="project" value="UniProtKB-SubCell"/>
</dbReference>
<dbReference type="PANTHER" id="PTHR14319:SF3">
    <property type="entry name" value="TRANSMEMBRANE PROTEIN-LIKE PROTEIN"/>
    <property type="match status" value="1"/>
</dbReference>
<dbReference type="OrthoDB" id="69646at2759"/>